<dbReference type="Pfam" id="PF00173">
    <property type="entry name" value="Cyt-b5"/>
    <property type="match status" value="2"/>
</dbReference>
<dbReference type="GO" id="GO:0020037">
    <property type="term" value="F:heme binding"/>
    <property type="evidence" value="ECO:0007669"/>
    <property type="project" value="TreeGrafter"/>
</dbReference>
<dbReference type="SUPFAM" id="SSF55856">
    <property type="entry name" value="Cytochrome b5-like heme/steroid binding domain"/>
    <property type="match status" value="1"/>
</dbReference>
<comment type="similarity">
    <text evidence="4">Belongs to the cytochrome b5 family.</text>
</comment>
<evidence type="ECO:0000313" key="6">
    <source>
        <dbReference type="EnsemblMetazoa" id="XP_024082971.1"/>
    </source>
</evidence>
<dbReference type="Proteomes" id="UP000494040">
    <property type="component" value="Unassembled WGS sequence"/>
</dbReference>
<accession>A0A8I6TK71</accession>
<evidence type="ECO:0000259" key="5">
    <source>
        <dbReference type="PROSITE" id="PS50255"/>
    </source>
</evidence>
<keyword evidence="7" id="KW-1185">Reference proteome</keyword>
<dbReference type="PANTHER" id="PTHR19359:SF41">
    <property type="entry name" value="GEO08203P1"/>
    <property type="match status" value="1"/>
</dbReference>
<evidence type="ECO:0000256" key="3">
    <source>
        <dbReference type="ARBA" id="ARBA00023004"/>
    </source>
</evidence>
<dbReference type="InterPro" id="IPR036400">
    <property type="entry name" value="Cyt_B5-like_heme/steroid_sf"/>
</dbReference>
<dbReference type="OrthoDB" id="260519at2759"/>
<dbReference type="GeneID" id="106665775"/>
<dbReference type="AlphaFoldDB" id="A0A8I6TK71"/>
<keyword evidence="1" id="KW-0349">Heme</keyword>
<feature type="domain" description="Cytochrome b5 heme-binding" evidence="5">
    <location>
        <begin position="21"/>
        <end position="122"/>
    </location>
</feature>
<dbReference type="KEGG" id="clec:106665775"/>
<dbReference type="InterPro" id="IPR050668">
    <property type="entry name" value="Cytochrome_b5"/>
</dbReference>
<keyword evidence="2" id="KW-0479">Metal-binding</keyword>
<dbReference type="RefSeq" id="XP_024082971.1">
    <property type="nucleotide sequence ID" value="XM_024227203.1"/>
</dbReference>
<protein>
    <recommendedName>
        <fullName evidence="5">Cytochrome b5 heme-binding domain-containing protein</fullName>
    </recommendedName>
</protein>
<evidence type="ECO:0000256" key="4">
    <source>
        <dbReference type="ARBA" id="ARBA00038168"/>
    </source>
</evidence>
<keyword evidence="3" id="KW-0408">Iron</keyword>
<dbReference type="PROSITE" id="PS50255">
    <property type="entry name" value="CYTOCHROME_B5_2"/>
    <property type="match status" value="1"/>
</dbReference>
<proteinExistence type="inferred from homology"/>
<dbReference type="EnsemblMetazoa" id="XM_024227203.1">
    <property type="protein sequence ID" value="XP_024082971.1"/>
    <property type="gene ID" value="LOC106665775"/>
</dbReference>
<dbReference type="PANTHER" id="PTHR19359">
    <property type="entry name" value="CYTOCHROME B5"/>
    <property type="match status" value="1"/>
</dbReference>
<organism evidence="6 7">
    <name type="scientific">Cimex lectularius</name>
    <name type="common">Bed bug</name>
    <name type="synonym">Acanthia lectularia</name>
    <dbReference type="NCBI Taxonomy" id="79782"/>
    <lineage>
        <taxon>Eukaryota</taxon>
        <taxon>Metazoa</taxon>
        <taxon>Ecdysozoa</taxon>
        <taxon>Arthropoda</taxon>
        <taxon>Hexapoda</taxon>
        <taxon>Insecta</taxon>
        <taxon>Pterygota</taxon>
        <taxon>Neoptera</taxon>
        <taxon>Paraneoptera</taxon>
        <taxon>Hemiptera</taxon>
        <taxon>Heteroptera</taxon>
        <taxon>Panheteroptera</taxon>
        <taxon>Cimicomorpha</taxon>
        <taxon>Cimicidae</taxon>
        <taxon>Cimex</taxon>
    </lineage>
</organism>
<evidence type="ECO:0000256" key="1">
    <source>
        <dbReference type="ARBA" id="ARBA00022617"/>
    </source>
</evidence>
<name>A0A8I6TK71_CIMLE</name>
<reference evidence="6" key="1">
    <citation type="submission" date="2022-01" db="UniProtKB">
        <authorList>
            <consortium name="EnsemblMetazoa"/>
        </authorList>
    </citation>
    <scope>IDENTIFICATION</scope>
</reference>
<dbReference type="GO" id="GO:0046872">
    <property type="term" value="F:metal ion binding"/>
    <property type="evidence" value="ECO:0007669"/>
    <property type="project" value="UniProtKB-KW"/>
</dbReference>
<evidence type="ECO:0000256" key="2">
    <source>
        <dbReference type="ARBA" id="ARBA00022723"/>
    </source>
</evidence>
<sequence length="143" mass="16443">MWSLRNLFAPKWTNLEQRHNNRIITMSEVSLHDSMNDCWIVLFNVVYDITNFLTLIVYQVHLFNVKNIIKSWNHVLKLIQHPGGLEVLVENGGRDATIAFQEAGHADVSLSLMESYRIGRLPENEELNLDLVLGNNWKTGLTA</sequence>
<dbReference type="SMART" id="SM01117">
    <property type="entry name" value="Cyt-b5"/>
    <property type="match status" value="1"/>
</dbReference>
<evidence type="ECO:0000313" key="7">
    <source>
        <dbReference type="Proteomes" id="UP000494040"/>
    </source>
</evidence>
<dbReference type="Gene3D" id="3.10.120.10">
    <property type="entry name" value="Cytochrome b5-like heme/steroid binding domain"/>
    <property type="match status" value="1"/>
</dbReference>
<dbReference type="InterPro" id="IPR001199">
    <property type="entry name" value="Cyt_B5-like_heme/steroid-bd"/>
</dbReference>
<dbReference type="GO" id="GO:0016020">
    <property type="term" value="C:membrane"/>
    <property type="evidence" value="ECO:0007669"/>
    <property type="project" value="TreeGrafter"/>
</dbReference>